<dbReference type="InterPro" id="IPR003594">
    <property type="entry name" value="HATPase_dom"/>
</dbReference>
<dbReference type="AlphaFoldDB" id="A0A4P6YU95"/>
<feature type="domain" description="Histidine kinase" evidence="5">
    <location>
        <begin position="308"/>
        <end position="436"/>
    </location>
</feature>
<dbReference type="Gene3D" id="3.30.565.10">
    <property type="entry name" value="Histidine kinase-like ATPase, C-terminal domain"/>
    <property type="match status" value="1"/>
</dbReference>
<dbReference type="InterPro" id="IPR036890">
    <property type="entry name" value="HATPase_C_sf"/>
</dbReference>
<dbReference type="GO" id="GO:0042802">
    <property type="term" value="F:identical protein binding"/>
    <property type="evidence" value="ECO:0007669"/>
    <property type="project" value="TreeGrafter"/>
</dbReference>
<dbReference type="Pfam" id="PF14501">
    <property type="entry name" value="HATPase_c_5"/>
    <property type="match status" value="1"/>
</dbReference>
<evidence type="ECO:0000256" key="1">
    <source>
        <dbReference type="ARBA" id="ARBA00022679"/>
    </source>
</evidence>
<name>A0A4P6YU95_9LACO</name>
<keyword evidence="3" id="KW-0902">Two-component regulatory system</keyword>
<evidence type="ECO:0000313" key="7">
    <source>
        <dbReference type="Proteomes" id="UP000292886"/>
    </source>
</evidence>
<sequence length="436" mass="49464">MIKVKYIVFKVINSWGNFFMIIMLLIVVVSVLNIGSTITQQNLLTFRTATTTLLVVSNGLIYSFFPLSHSNSILEIAFSIITICIILVTHRKNMLLTYLVGLALFVLLFIGYIILLNSMSLPILSSQALLPVFFLFVNIITLILRIVINKKAQNKNIKQFWQTHTNLFLCIFSIFLVAIPITSTTIHNSIKSLGFSTVGLVMLLFFALTMLVSTIVITRYQHAIEQEQTRFHVEQVKDLNNYVNSIRASRHDYNSHINTINQLVKLRQYNELEAYLRSLIIDNASINAIASLKYPELSALLFNHQVIAKENNINLNIYYNSNLSTLPIDLYDLSRLLNNLMSNAIEAASNSQDRKVTVHFSFDEKQFNIQVLNSGSIPDKLQTNILKPGITSKVNKTEHGYGMYIIDKITSTYNGTLTITVPNTDMVMIQVELPIK</sequence>
<feature type="transmembrane region" description="Helical" evidence="4">
    <location>
        <begin position="44"/>
        <end position="65"/>
    </location>
</feature>
<dbReference type="EMBL" id="CP037940">
    <property type="protein sequence ID" value="QBO36286.1"/>
    <property type="molecule type" value="Genomic_DNA"/>
</dbReference>
<proteinExistence type="predicted"/>
<keyword evidence="1" id="KW-0808">Transferase</keyword>
<feature type="transmembrane region" description="Helical" evidence="4">
    <location>
        <begin position="12"/>
        <end position="32"/>
    </location>
</feature>
<dbReference type="KEGG" id="wei:EQG49_07325"/>
<dbReference type="GO" id="GO:0016301">
    <property type="term" value="F:kinase activity"/>
    <property type="evidence" value="ECO:0007669"/>
    <property type="project" value="UniProtKB-KW"/>
</dbReference>
<gene>
    <name evidence="6" type="ORF">EQG49_07325</name>
</gene>
<feature type="transmembrane region" description="Helical" evidence="4">
    <location>
        <begin position="193"/>
        <end position="217"/>
    </location>
</feature>
<dbReference type="PANTHER" id="PTHR40448:SF1">
    <property type="entry name" value="TWO-COMPONENT SENSOR HISTIDINE KINASE"/>
    <property type="match status" value="1"/>
</dbReference>
<evidence type="ECO:0000256" key="2">
    <source>
        <dbReference type="ARBA" id="ARBA00022777"/>
    </source>
</evidence>
<evidence type="ECO:0000256" key="4">
    <source>
        <dbReference type="SAM" id="Phobius"/>
    </source>
</evidence>
<dbReference type="GO" id="GO:0000160">
    <property type="term" value="P:phosphorelay signal transduction system"/>
    <property type="evidence" value="ECO:0007669"/>
    <property type="project" value="UniProtKB-KW"/>
</dbReference>
<dbReference type="SMART" id="SM00387">
    <property type="entry name" value="HATPase_c"/>
    <property type="match status" value="1"/>
</dbReference>
<evidence type="ECO:0000256" key="3">
    <source>
        <dbReference type="ARBA" id="ARBA00023012"/>
    </source>
</evidence>
<evidence type="ECO:0000259" key="5">
    <source>
        <dbReference type="PROSITE" id="PS50109"/>
    </source>
</evidence>
<dbReference type="PROSITE" id="PS50109">
    <property type="entry name" value="HIS_KIN"/>
    <property type="match status" value="1"/>
</dbReference>
<feature type="transmembrane region" description="Helical" evidence="4">
    <location>
        <begin position="128"/>
        <end position="148"/>
    </location>
</feature>
<accession>A0A4P6YU95</accession>
<keyword evidence="4" id="KW-1133">Transmembrane helix</keyword>
<dbReference type="PANTHER" id="PTHR40448">
    <property type="entry name" value="TWO-COMPONENT SENSOR HISTIDINE KINASE"/>
    <property type="match status" value="1"/>
</dbReference>
<dbReference type="InterPro" id="IPR032834">
    <property type="entry name" value="NatK-like_C"/>
</dbReference>
<feature type="transmembrane region" description="Helical" evidence="4">
    <location>
        <begin position="71"/>
        <end position="88"/>
    </location>
</feature>
<dbReference type="SUPFAM" id="SSF55874">
    <property type="entry name" value="ATPase domain of HSP90 chaperone/DNA topoisomerase II/histidine kinase"/>
    <property type="match status" value="1"/>
</dbReference>
<keyword evidence="4" id="KW-0812">Transmembrane</keyword>
<protein>
    <submittedName>
        <fullName evidence="6">GHKL domain-containing protein</fullName>
    </submittedName>
</protein>
<keyword evidence="7" id="KW-1185">Reference proteome</keyword>
<feature type="transmembrane region" description="Helical" evidence="4">
    <location>
        <begin position="95"/>
        <end position="116"/>
    </location>
</feature>
<evidence type="ECO:0000313" key="6">
    <source>
        <dbReference type="EMBL" id="QBO36286.1"/>
    </source>
</evidence>
<dbReference type="OrthoDB" id="9813149at2"/>
<organism evidence="6 7">
    <name type="scientific">Periweissella cryptocerci</name>
    <dbReference type="NCBI Taxonomy" id="2506420"/>
    <lineage>
        <taxon>Bacteria</taxon>
        <taxon>Bacillati</taxon>
        <taxon>Bacillota</taxon>
        <taxon>Bacilli</taxon>
        <taxon>Lactobacillales</taxon>
        <taxon>Lactobacillaceae</taxon>
        <taxon>Periweissella</taxon>
    </lineage>
</organism>
<keyword evidence="4" id="KW-0472">Membrane</keyword>
<reference evidence="7" key="1">
    <citation type="submission" date="2019-03" db="EMBL/GenBank/DDBJ databases">
        <title>Weissella sp. 26KH-42 Genome sequencing.</title>
        <authorList>
            <person name="Heo J."/>
            <person name="Kim S.-J."/>
            <person name="Kim J.-S."/>
            <person name="Hong S.-B."/>
            <person name="Kwon S.-W."/>
        </authorList>
    </citation>
    <scope>NUCLEOTIDE SEQUENCE [LARGE SCALE GENOMIC DNA]</scope>
    <source>
        <strain evidence="7">26KH-42</strain>
    </source>
</reference>
<feature type="transmembrane region" description="Helical" evidence="4">
    <location>
        <begin position="160"/>
        <end position="181"/>
    </location>
</feature>
<dbReference type="InterPro" id="IPR005467">
    <property type="entry name" value="His_kinase_dom"/>
</dbReference>
<dbReference type="Proteomes" id="UP000292886">
    <property type="component" value="Chromosome"/>
</dbReference>
<keyword evidence="2" id="KW-0418">Kinase</keyword>